<dbReference type="RefSeq" id="WP_141413300.1">
    <property type="nucleotide sequence ID" value="NZ_AP019735.1"/>
</dbReference>
<dbReference type="SUPFAM" id="SSF52788">
    <property type="entry name" value="Phosphotyrosine protein phosphatases I"/>
    <property type="match status" value="1"/>
</dbReference>
<evidence type="ECO:0000256" key="2">
    <source>
        <dbReference type="ARBA" id="ARBA00022801"/>
    </source>
</evidence>
<feature type="active site" description="Nucleophile" evidence="4">
    <location>
        <position position="9"/>
    </location>
</feature>
<accession>A0A4Y1WVL0</accession>
<evidence type="ECO:0000256" key="4">
    <source>
        <dbReference type="PIRSR" id="PIRSR617867-1"/>
    </source>
</evidence>
<dbReference type="GO" id="GO:0004725">
    <property type="term" value="F:protein tyrosine phosphatase activity"/>
    <property type="evidence" value="ECO:0007669"/>
    <property type="project" value="InterPro"/>
</dbReference>
<dbReference type="AlphaFoldDB" id="A0A4Y1WVL0"/>
<evidence type="ECO:0000313" key="6">
    <source>
        <dbReference type="EMBL" id="BBL05030.1"/>
    </source>
</evidence>
<comment type="similarity">
    <text evidence="1">Belongs to the low molecular weight phosphotyrosine protein phosphatase family.</text>
</comment>
<dbReference type="OrthoDB" id="9784339at2"/>
<dbReference type="KEGG" id="acou:A5CBH24_23430"/>
<dbReference type="PRINTS" id="PR00719">
    <property type="entry name" value="LMWPTPASE"/>
</dbReference>
<proteinExistence type="inferred from homology"/>
<evidence type="ECO:0000256" key="3">
    <source>
        <dbReference type="ARBA" id="ARBA00022912"/>
    </source>
</evidence>
<dbReference type="InterPro" id="IPR036196">
    <property type="entry name" value="Ptyr_pPase_sf"/>
</dbReference>
<feature type="domain" description="Phosphotyrosine protein phosphatase I" evidence="5">
    <location>
        <begin position="3"/>
        <end position="153"/>
    </location>
</feature>
<gene>
    <name evidence="6" type="ORF">A5CBH24_23430</name>
</gene>
<dbReference type="InterPro" id="IPR017867">
    <property type="entry name" value="Tyr_phospatase_low_mol_wt"/>
</dbReference>
<dbReference type="Gene3D" id="3.40.50.2300">
    <property type="match status" value="1"/>
</dbReference>
<keyword evidence="2" id="KW-0378">Hydrolase</keyword>
<feature type="active site" evidence="4">
    <location>
        <position position="15"/>
    </location>
</feature>
<dbReference type="PANTHER" id="PTHR47439">
    <property type="entry name" value="LOW MOLECULAR WEIGHT PHOSPHOTYROSINE PROTEIN PHOSPHATASE-RELATED"/>
    <property type="match status" value="1"/>
</dbReference>
<keyword evidence="7" id="KW-1185">Reference proteome</keyword>
<dbReference type="FunFam" id="3.40.50.2300:FF:000113">
    <property type="entry name" value="Low molecular weight protein-tyrosine-phosphatase"/>
    <property type="match status" value="1"/>
</dbReference>
<sequence length="160" mass="18291">MKTRILFVCLGNICRSPAAEEIFRTQVARQALSDSIEADSAGTYSGHAGNLPDPRMRRAAARRGYELTHRARPLHEADFERFDRIVVMDDNNYETAHRLAPSRELAGKIHRMTEFCRHSPQWDHVPDPYYEGHEGFELVLDLLEDACEGLLNDLKNPTRS</sequence>
<protein>
    <submittedName>
        <fullName evidence="6">Phosphotyrosine protein phosphatase</fullName>
    </submittedName>
</protein>
<organism evidence="6 7">
    <name type="scientific">Alistipes communis</name>
    <dbReference type="NCBI Taxonomy" id="2585118"/>
    <lineage>
        <taxon>Bacteria</taxon>
        <taxon>Pseudomonadati</taxon>
        <taxon>Bacteroidota</taxon>
        <taxon>Bacteroidia</taxon>
        <taxon>Bacteroidales</taxon>
        <taxon>Rikenellaceae</taxon>
        <taxon>Alistipes</taxon>
    </lineage>
</organism>
<evidence type="ECO:0000259" key="5">
    <source>
        <dbReference type="SMART" id="SM00226"/>
    </source>
</evidence>
<dbReference type="CDD" id="cd16343">
    <property type="entry name" value="LMWPTP"/>
    <property type="match status" value="1"/>
</dbReference>
<dbReference type="InterPro" id="IPR023485">
    <property type="entry name" value="Ptyr_pPase"/>
</dbReference>
<feature type="active site" description="Proton donor" evidence="4">
    <location>
        <position position="127"/>
    </location>
</feature>
<reference evidence="7" key="1">
    <citation type="submission" date="2019-06" db="EMBL/GenBank/DDBJ databases">
        <title>Alistipes onderdonkii subsp. vulgaris subsp. nov., Alistipes dispar sp. nov. and Alistipes communis sp. nov., isolated from human faeces, and creation of Alistipes onderdonkii subsp. onderdonkii subsp. nov.</title>
        <authorList>
            <person name="Sakamoto M."/>
            <person name="Ikeyama N."/>
            <person name="Ogata Y."/>
            <person name="Suda W."/>
            <person name="Iino T."/>
            <person name="Hattori M."/>
            <person name="Ohkuma M."/>
        </authorList>
    </citation>
    <scope>NUCLEOTIDE SEQUENCE [LARGE SCALE GENOMIC DNA]</scope>
    <source>
        <strain evidence="7">5CBH24</strain>
    </source>
</reference>
<dbReference type="SMART" id="SM00226">
    <property type="entry name" value="LMWPc"/>
    <property type="match status" value="1"/>
</dbReference>
<dbReference type="InterPro" id="IPR052995">
    <property type="entry name" value="LMW-PTP"/>
</dbReference>
<keyword evidence="3" id="KW-0904">Protein phosphatase</keyword>
<dbReference type="Pfam" id="PF01451">
    <property type="entry name" value="LMWPc"/>
    <property type="match status" value="1"/>
</dbReference>
<dbReference type="EMBL" id="AP019735">
    <property type="protein sequence ID" value="BBL05030.1"/>
    <property type="molecule type" value="Genomic_DNA"/>
</dbReference>
<evidence type="ECO:0000313" key="7">
    <source>
        <dbReference type="Proteomes" id="UP000318946"/>
    </source>
</evidence>
<evidence type="ECO:0000256" key="1">
    <source>
        <dbReference type="ARBA" id="ARBA00011063"/>
    </source>
</evidence>
<dbReference type="PANTHER" id="PTHR47439:SF1">
    <property type="entry name" value="ACID PHOSPHATASE"/>
    <property type="match status" value="1"/>
</dbReference>
<dbReference type="GeneID" id="78343060"/>
<name>A0A4Y1WVL0_9BACT</name>
<dbReference type="Proteomes" id="UP000318946">
    <property type="component" value="Chromosome"/>
</dbReference>